<reference evidence="2 3" key="1">
    <citation type="submission" date="2018-08" db="EMBL/GenBank/DDBJ databases">
        <title>Genomic investigation of the strawberry pathogen Phytophthora fragariae indicates pathogenicity is determined by transcriptional variation in three key races.</title>
        <authorList>
            <person name="Adams T.M."/>
            <person name="Armitage A.D."/>
            <person name="Sobczyk M.K."/>
            <person name="Bates H.J."/>
            <person name="Dunwell J.M."/>
            <person name="Nellist C.F."/>
            <person name="Harrison R.J."/>
        </authorList>
    </citation>
    <scope>NUCLEOTIDE SEQUENCE [LARGE SCALE GENOMIC DNA]</scope>
    <source>
        <strain evidence="1 4">SCRP324</strain>
        <strain evidence="2 3">SCRP333</strain>
    </source>
</reference>
<evidence type="ECO:0008006" key="5">
    <source>
        <dbReference type="Google" id="ProtNLM"/>
    </source>
</evidence>
<dbReference type="OrthoDB" id="122410at2759"/>
<dbReference type="EMBL" id="QXFT01001531">
    <property type="protein sequence ID" value="KAE9316291.1"/>
    <property type="molecule type" value="Genomic_DNA"/>
</dbReference>
<keyword evidence="3" id="KW-1185">Reference proteome</keyword>
<dbReference type="Proteomes" id="UP000435112">
    <property type="component" value="Unassembled WGS sequence"/>
</dbReference>
<evidence type="ECO:0000313" key="2">
    <source>
        <dbReference type="EMBL" id="KAE9316291.1"/>
    </source>
</evidence>
<gene>
    <name evidence="1" type="ORF">PR002_g17940</name>
    <name evidence="2" type="ORF">PR003_g18760</name>
</gene>
<evidence type="ECO:0000313" key="3">
    <source>
        <dbReference type="Proteomes" id="UP000434957"/>
    </source>
</evidence>
<sequence length="47" mass="5310">MVSRPLTQCLIVMVKGPGVDVYVPAMYVLLDSKQQEVYWDALNNVII</sequence>
<proteinExistence type="predicted"/>
<accession>A0A6A4EDN1</accession>
<dbReference type="AlphaFoldDB" id="A0A6A4EDN1"/>
<comment type="caution">
    <text evidence="2">The sequence shown here is derived from an EMBL/GenBank/DDBJ whole genome shotgun (WGS) entry which is preliminary data.</text>
</comment>
<evidence type="ECO:0000313" key="1">
    <source>
        <dbReference type="EMBL" id="KAE9001339.1"/>
    </source>
</evidence>
<name>A0A6A4EDN1_9STRA</name>
<dbReference type="EMBL" id="QXFU01001488">
    <property type="protein sequence ID" value="KAE9001339.1"/>
    <property type="molecule type" value="Genomic_DNA"/>
</dbReference>
<evidence type="ECO:0000313" key="4">
    <source>
        <dbReference type="Proteomes" id="UP000435112"/>
    </source>
</evidence>
<dbReference type="Proteomes" id="UP000434957">
    <property type="component" value="Unassembled WGS sequence"/>
</dbReference>
<organism evidence="2 3">
    <name type="scientific">Phytophthora rubi</name>
    <dbReference type="NCBI Taxonomy" id="129364"/>
    <lineage>
        <taxon>Eukaryota</taxon>
        <taxon>Sar</taxon>
        <taxon>Stramenopiles</taxon>
        <taxon>Oomycota</taxon>
        <taxon>Peronosporomycetes</taxon>
        <taxon>Peronosporales</taxon>
        <taxon>Peronosporaceae</taxon>
        <taxon>Phytophthora</taxon>
    </lineage>
</organism>
<protein>
    <recommendedName>
        <fullName evidence="5">MULE transposase domain-containing protein</fullName>
    </recommendedName>
</protein>